<evidence type="ECO:0000259" key="3">
    <source>
        <dbReference type="Pfam" id="PF14535"/>
    </source>
</evidence>
<name>A0ABS9WGC9_9ACTN</name>
<proteinExistence type="inferred from homology"/>
<dbReference type="InterPro" id="IPR000873">
    <property type="entry name" value="AMP-dep_synth/lig_dom"/>
</dbReference>
<dbReference type="SUPFAM" id="SSF56801">
    <property type="entry name" value="Acetyl-CoA synthetase-like"/>
    <property type="match status" value="1"/>
</dbReference>
<gene>
    <name evidence="4" type="ORF">LPT13_06080</name>
</gene>
<keyword evidence="5" id="KW-1185">Reference proteome</keyword>
<evidence type="ECO:0000313" key="5">
    <source>
        <dbReference type="Proteomes" id="UP001430755"/>
    </source>
</evidence>
<reference evidence="4" key="1">
    <citation type="submission" date="2021-11" db="EMBL/GenBank/DDBJ databases">
        <title>A Novel Adlercreutzia Species, isolated from a Allomyrina dichotoma larva feces.</title>
        <authorList>
            <person name="Suh M.K."/>
        </authorList>
    </citation>
    <scope>NUCLEOTIDE SEQUENCE</scope>
    <source>
        <strain evidence="4">JBNU-10</strain>
    </source>
</reference>
<dbReference type="InterPro" id="IPR045851">
    <property type="entry name" value="AMP-bd_C_sf"/>
</dbReference>
<comment type="pathway">
    <text evidence="1">Aromatic compound metabolism; phenylacetate degradation.</text>
</comment>
<dbReference type="RefSeq" id="WP_242164625.1">
    <property type="nucleotide sequence ID" value="NZ_JAJMLW010000002.1"/>
</dbReference>
<dbReference type="PANTHER" id="PTHR43845:SF1">
    <property type="entry name" value="BLR5969 PROTEIN"/>
    <property type="match status" value="1"/>
</dbReference>
<comment type="caution">
    <text evidence="4">The sequence shown here is derived from an EMBL/GenBank/DDBJ whole genome shotgun (WGS) entry which is preliminary data.</text>
</comment>
<dbReference type="InterPro" id="IPR028154">
    <property type="entry name" value="AMP-dep_Lig_C"/>
</dbReference>
<sequence>MGTPMPAPDQIDFSALPIYLPEVECTSRERIRAIQLAKLIEQVGYTYARVPWYRDQMDALGVTPADIRTLDDVRKLPFTDKSALRETFPFGMFAVPMDEIVEMHASSGTTGKPIVVGYTAADMDVWSECIARLAQMAGVTAADRVQMAFGYGMFTGGFGLHYGIQRIGGMMIPAGAGNTERHIQMIEDYGTTTLIATPSYAMHICEVGEKLGFDWASSTLERGLFGGEPCPPRLKAEIEARMHITCTDNYGLTEVMGPGVSGECLAHRDQQHIAEDHFLWEVVDPATGEPVAEGEMGELVLTPLDKRGIPVLRYRTHDLTRVTTEPCACGRTLARMQKVRSRCDDMLIIRGTNVFPSQVEDVIGRIDELTPHYRIVVDNEGGLDRMTVEVEIKPEAFSDSFEEMSAFAREVAGKLRNVLLVTPVVRLVEPGGIERTLGKAKHVDDRRR</sequence>
<dbReference type="Gene3D" id="3.30.300.30">
    <property type="match status" value="1"/>
</dbReference>
<accession>A0ABS9WGC9</accession>
<organism evidence="4 5">
    <name type="scientific">Adlercreutzia faecimuris</name>
    <dbReference type="NCBI Taxonomy" id="2897341"/>
    <lineage>
        <taxon>Bacteria</taxon>
        <taxon>Bacillati</taxon>
        <taxon>Actinomycetota</taxon>
        <taxon>Coriobacteriia</taxon>
        <taxon>Eggerthellales</taxon>
        <taxon>Eggerthellaceae</taxon>
        <taxon>Adlercreutzia</taxon>
    </lineage>
</organism>
<evidence type="ECO:0000259" key="2">
    <source>
        <dbReference type="Pfam" id="PF00501"/>
    </source>
</evidence>
<dbReference type="InterPro" id="IPR042099">
    <property type="entry name" value="ANL_N_sf"/>
</dbReference>
<dbReference type="Gene3D" id="3.40.50.12780">
    <property type="entry name" value="N-terminal domain of ligase-like"/>
    <property type="match status" value="1"/>
</dbReference>
<comment type="function">
    <text evidence="1">Catalyzes the activation of phenylacetic acid (PA) to phenylacetyl-CoA (PA-CoA).</text>
</comment>
<dbReference type="EMBL" id="JAJMLW010000002">
    <property type="protein sequence ID" value="MCI2241916.1"/>
    <property type="molecule type" value="Genomic_DNA"/>
</dbReference>
<keyword evidence="1 4" id="KW-0436">Ligase</keyword>
<dbReference type="EC" id="6.2.1.30" evidence="1"/>
<feature type="domain" description="AMP-dependent ligase C-terminal" evidence="3">
    <location>
        <begin position="351"/>
        <end position="447"/>
    </location>
</feature>
<dbReference type="PIRSF" id="PIRSF006444">
    <property type="entry name" value="PaaK"/>
    <property type="match status" value="1"/>
</dbReference>
<feature type="domain" description="AMP-dependent synthetase/ligase" evidence="2">
    <location>
        <begin position="97"/>
        <end position="301"/>
    </location>
</feature>
<dbReference type="PANTHER" id="PTHR43845">
    <property type="entry name" value="BLR5969 PROTEIN"/>
    <property type="match status" value="1"/>
</dbReference>
<dbReference type="GO" id="GO:0016874">
    <property type="term" value="F:ligase activity"/>
    <property type="evidence" value="ECO:0007669"/>
    <property type="project" value="UniProtKB-KW"/>
</dbReference>
<dbReference type="Proteomes" id="UP001430755">
    <property type="component" value="Unassembled WGS sequence"/>
</dbReference>
<keyword evidence="1" id="KW-0547">Nucleotide-binding</keyword>
<evidence type="ECO:0000313" key="4">
    <source>
        <dbReference type="EMBL" id="MCI2241916.1"/>
    </source>
</evidence>
<dbReference type="InterPro" id="IPR011880">
    <property type="entry name" value="PA_CoA_ligase"/>
</dbReference>
<evidence type="ECO:0000256" key="1">
    <source>
        <dbReference type="PIRNR" id="PIRNR006444"/>
    </source>
</evidence>
<dbReference type="Pfam" id="PF00501">
    <property type="entry name" value="AMP-binding"/>
    <property type="match status" value="1"/>
</dbReference>
<comment type="similarity">
    <text evidence="1">Belongs to the phenylacetyl-CoA ligase family.</text>
</comment>
<dbReference type="CDD" id="cd05913">
    <property type="entry name" value="PaaK"/>
    <property type="match status" value="1"/>
</dbReference>
<dbReference type="Pfam" id="PF14535">
    <property type="entry name" value="AMP-binding_C_2"/>
    <property type="match status" value="1"/>
</dbReference>
<protein>
    <recommendedName>
        <fullName evidence="1">Phenylacetate-coenzyme A ligase</fullName>
        <ecNumber evidence="1">6.2.1.30</ecNumber>
    </recommendedName>
    <alternativeName>
        <fullName evidence="1">Phenylacetyl-CoA ligase</fullName>
    </alternativeName>
</protein>
<comment type="catalytic activity">
    <reaction evidence="1">
        <text>2-phenylacetate + ATP + CoA = phenylacetyl-CoA + AMP + diphosphate</text>
        <dbReference type="Rhea" id="RHEA:20956"/>
        <dbReference type="ChEBI" id="CHEBI:18401"/>
        <dbReference type="ChEBI" id="CHEBI:30616"/>
        <dbReference type="ChEBI" id="CHEBI:33019"/>
        <dbReference type="ChEBI" id="CHEBI:57287"/>
        <dbReference type="ChEBI" id="CHEBI:57390"/>
        <dbReference type="ChEBI" id="CHEBI:456215"/>
        <dbReference type="EC" id="6.2.1.30"/>
    </reaction>
</comment>